<keyword evidence="2" id="KW-0378">Hydrolase</keyword>
<dbReference type="SUPFAM" id="SSF49464">
    <property type="entry name" value="Carboxypeptidase regulatory domain-like"/>
    <property type="match status" value="1"/>
</dbReference>
<keyword evidence="2" id="KW-0645">Protease</keyword>
<dbReference type="OrthoDB" id="6629607at2"/>
<evidence type="ECO:0000313" key="2">
    <source>
        <dbReference type="EMBL" id="POU63124.1"/>
    </source>
</evidence>
<comment type="caution">
    <text evidence="2">The sequence shown here is derived from an EMBL/GenBank/DDBJ whole genome shotgun (WGS) entry which is preliminary data.</text>
</comment>
<accession>A0A2S4RTF3</accession>
<evidence type="ECO:0000256" key="1">
    <source>
        <dbReference type="SAM" id="SignalP"/>
    </source>
</evidence>
<dbReference type="EMBL" id="PQLX01000008">
    <property type="protein sequence ID" value="POU63124.1"/>
    <property type="molecule type" value="Genomic_DNA"/>
</dbReference>
<gene>
    <name evidence="2" type="ORF">C3430_20730</name>
</gene>
<organism evidence="2 3">
    <name type="scientific">Citrobacter amalonaticus</name>
    <dbReference type="NCBI Taxonomy" id="35703"/>
    <lineage>
        <taxon>Bacteria</taxon>
        <taxon>Pseudomonadati</taxon>
        <taxon>Pseudomonadota</taxon>
        <taxon>Gammaproteobacteria</taxon>
        <taxon>Enterobacterales</taxon>
        <taxon>Enterobacteriaceae</taxon>
        <taxon>Citrobacter</taxon>
    </lineage>
</organism>
<sequence length="144" mass="15441">MAKRTGAAVVLIALLQSGCVAYHQTQPAVEGRLTDNGGKPVQGAEITLESNAPSVSTVSDRDGFFSFPNKYEWTFFLPIGPMDWIYRSTLRISAEGKTYEARLGGRFGGVYAADGEAYRVICTLPDASHSAPDAGICHPSALEK</sequence>
<dbReference type="AlphaFoldDB" id="A0A2S4RTF3"/>
<keyword evidence="1" id="KW-0732">Signal</keyword>
<protein>
    <submittedName>
        <fullName evidence="2">Carboxypeptidase regulatory-like domain-containing protein</fullName>
    </submittedName>
</protein>
<dbReference type="RefSeq" id="WP_103777449.1">
    <property type="nucleotide sequence ID" value="NZ_PQLX01000008.1"/>
</dbReference>
<evidence type="ECO:0000313" key="3">
    <source>
        <dbReference type="Proteomes" id="UP000237003"/>
    </source>
</evidence>
<dbReference type="Proteomes" id="UP000237003">
    <property type="component" value="Unassembled WGS sequence"/>
</dbReference>
<feature type="chain" id="PRO_5015521798" evidence="1">
    <location>
        <begin position="22"/>
        <end position="144"/>
    </location>
</feature>
<feature type="signal peptide" evidence="1">
    <location>
        <begin position="1"/>
        <end position="21"/>
    </location>
</feature>
<name>A0A2S4RTF3_CITAM</name>
<keyword evidence="2" id="KW-0121">Carboxypeptidase</keyword>
<dbReference type="InterPro" id="IPR008969">
    <property type="entry name" value="CarboxyPept-like_regulatory"/>
</dbReference>
<proteinExistence type="predicted"/>
<reference evidence="2 3" key="1">
    <citation type="submission" date="2018-01" db="EMBL/GenBank/DDBJ databases">
        <title>Complete genome sequences of 14 Citrobacter spp. isolated from plant in Canada.</title>
        <authorList>
            <person name="Bhandare S.G."/>
            <person name="Colavecchio A."/>
            <person name="Jeukens J."/>
            <person name="Emond-Rheault J.-G."/>
            <person name="Freschi L."/>
            <person name="Hamel J."/>
            <person name="Kukavica-Ibrulj I."/>
            <person name="Levesque R."/>
            <person name="Goodridge L."/>
        </authorList>
    </citation>
    <scope>NUCLEOTIDE SEQUENCE [LARGE SCALE GENOMIC DNA]</scope>
    <source>
        <strain evidence="2 3">S1285</strain>
    </source>
</reference>
<dbReference type="GO" id="GO:0004180">
    <property type="term" value="F:carboxypeptidase activity"/>
    <property type="evidence" value="ECO:0007669"/>
    <property type="project" value="UniProtKB-KW"/>
</dbReference>